<feature type="region of interest" description="Disordered" evidence="11">
    <location>
        <begin position="652"/>
        <end position="681"/>
    </location>
</feature>
<feature type="domain" description="PI3K/PI4K catalytic" evidence="12">
    <location>
        <begin position="2603"/>
        <end position="2916"/>
    </location>
</feature>
<evidence type="ECO:0000256" key="4">
    <source>
        <dbReference type="ARBA" id="ARBA00022737"/>
    </source>
</evidence>
<dbReference type="EMBL" id="KN824297">
    <property type="protein sequence ID" value="KIM27669.1"/>
    <property type="molecule type" value="Genomic_DNA"/>
</dbReference>
<feature type="compositionally biased region" description="Low complexity" evidence="11">
    <location>
        <begin position="483"/>
        <end position="499"/>
    </location>
</feature>
<feature type="compositionally biased region" description="Low complexity" evidence="11">
    <location>
        <begin position="90"/>
        <end position="110"/>
    </location>
</feature>
<feature type="domain" description="FAT" evidence="13">
    <location>
        <begin position="1886"/>
        <end position="2429"/>
    </location>
</feature>
<dbReference type="InterPro" id="IPR050517">
    <property type="entry name" value="DDR_Repair_Kinase"/>
</dbReference>
<dbReference type="STRING" id="933852.A0A0C3B6B2"/>
<dbReference type="SUPFAM" id="SSF48371">
    <property type="entry name" value="ARM repeat"/>
    <property type="match status" value="2"/>
</dbReference>
<evidence type="ECO:0000256" key="5">
    <source>
        <dbReference type="ARBA" id="ARBA00022741"/>
    </source>
</evidence>
<dbReference type="SMART" id="SM01343">
    <property type="entry name" value="FATC"/>
    <property type="match status" value="1"/>
</dbReference>
<comment type="catalytic activity">
    <reaction evidence="9">
        <text>L-seryl-[protein] + ATP = O-phospho-L-seryl-[protein] + ADP + H(+)</text>
        <dbReference type="Rhea" id="RHEA:17989"/>
        <dbReference type="Rhea" id="RHEA-COMP:9863"/>
        <dbReference type="Rhea" id="RHEA-COMP:11604"/>
        <dbReference type="ChEBI" id="CHEBI:15378"/>
        <dbReference type="ChEBI" id="CHEBI:29999"/>
        <dbReference type="ChEBI" id="CHEBI:30616"/>
        <dbReference type="ChEBI" id="CHEBI:83421"/>
        <dbReference type="ChEBI" id="CHEBI:456216"/>
        <dbReference type="EC" id="2.7.11.1"/>
    </reaction>
</comment>
<dbReference type="InterPro" id="IPR011989">
    <property type="entry name" value="ARM-like"/>
</dbReference>
<reference evidence="15 16" key="1">
    <citation type="submission" date="2014-04" db="EMBL/GenBank/DDBJ databases">
        <authorList>
            <consortium name="DOE Joint Genome Institute"/>
            <person name="Kuo A."/>
            <person name="Zuccaro A."/>
            <person name="Kohler A."/>
            <person name="Nagy L.G."/>
            <person name="Floudas D."/>
            <person name="Copeland A."/>
            <person name="Barry K.W."/>
            <person name="Cichocki N."/>
            <person name="Veneault-Fourrey C."/>
            <person name="LaButti K."/>
            <person name="Lindquist E.A."/>
            <person name="Lipzen A."/>
            <person name="Lundell T."/>
            <person name="Morin E."/>
            <person name="Murat C."/>
            <person name="Sun H."/>
            <person name="Tunlid A."/>
            <person name="Henrissat B."/>
            <person name="Grigoriev I.V."/>
            <person name="Hibbett D.S."/>
            <person name="Martin F."/>
            <person name="Nordberg H.P."/>
            <person name="Cantor M.N."/>
            <person name="Hua S.X."/>
        </authorList>
    </citation>
    <scope>NUCLEOTIDE SEQUENCE [LARGE SCALE GENOMIC DNA]</scope>
    <source>
        <strain evidence="15 16">MAFF 305830</strain>
    </source>
</reference>
<accession>A0A0C3B6B2</accession>
<dbReference type="Pfam" id="PF02259">
    <property type="entry name" value="FAT"/>
    <property type="match status" value="1"/>
</dbReference>
<keyword evidence="3 10" id="KW-0808">Transferase</keyword>
<dbReference type="Gene3D" id="1.25.10.10">
    <property type="entry name" value="Leucine-rich Repeat Variant"/>
    <property type="match status" value="3"/>
</dbReference>
<organism evidence="15 16">
    <name type="scientific">Serendipita vermifera MAFF 305830</name>
    <dbReference type="NCBI Taxonomy" id="933852"/>
    <lineage>
        <taxon>Eukaryota</taxon>
        <taxon>Fungi</taxon>
        <taxon>Dikarya</taxon>
        <taxon>Basidiomycota</taxon>
        <taxon>Agaricomycotina</taxon>
        <taxon>Agaricomycetes</taxon>
        <taxon>Sebacinales</taxon>
        <taxon>Serendipitaceae</taxon>
        <taxon>Serendipita</taxon>
    </lineage>
</organism>
<keyword evidence="16" id="KW-1185">Reference proteome</keyword>
<dbReference type="PROSITE" id="PS51189">
    <property type="entry name" value="FAT"/>
    <property type="match status" value="1"/>
</dbReference>
<dbReference type="SUPFAM" id="SSF47212">
    <property type="entry name" value="FKBP12-rapamycin-binding domain of FKBP-rapamycin-associated protein (FRAP)"/>
    <property type="match status" value="1"/>
</dbReference>
<dbReference type="InterPro" id="IPR036940">
    <property type="entry name" value="PI3/4_kinase_cat_sf"/>
</dbReference>
<evidence type="ECO:0000313" key="15">
    <source>
        <dbReference type="EMBL" id="KIM27669.1"/>
    </source>
</evidence>
<dbReference type="SMART" id="SM00146">
    <property type="entry name" value="PI3Kc"/>
    <property type="match status" value="1"/>
</dbReference>
<keyword evidence="6 10" id="KW-0418">Kinase</keyword>
<dbReference type="Gene3D" id="1.20.120.150">
    <property type="entry name" value="FKBP12-rapamycin binding domain"/>
    <property type="match status" value="1"/>
</dbReference>
<keyword evidence="2 10" id="KW-0723">Serine/threonine-protein kinase</keyword>
<comment type="catalytic activity">
    <reaction evidence="8 10">
        <text>L-threonyl-[protein] + ATP = O-phospho-L-threonyl-[protein] + ADP + H(+)</text>
        <dbReference type="Rhea" id="RHEA:46608"/>
        <dbReference type="Rhea" id="RHEA-COMP:11060"/>
        <dbReference type="Rhea" id="RHEA-COMP:11605"/>
        <dbReference type="ChEBI" id="CHEBI:15378"/>
        <dbReference type="ChEBI" id="CHEBI:30013"/>
        <dbReference type="ChEBI" id="CHEBI:30616"/>
        <dbReference type="ChEBI" id="CHEBI:61977"/>
        <dbReference type="ChEBI" id="CHEBI:456216"/>
        <dbReference type="EC" id="2.7.11.1"/>
    </reaction>
</comment>
<dbReference type="GO" id="GO:0005524">
    <property type="term" value="F:ATP binding"/>
    <property type="evidence" value="ECO:0007669"/>
    <property type="project" value="UniProtKB-KW"/>
</dbReference>
<evidence type="ECO:0000259" key="12">
    <source>
        <dbReference type="PROSITE" id="PS50290"/>
    </source>
</evidence>
<dbReference type="InterPro" id="IPR011009">
    <property type="entry name" value="Kinase-like_dom_sf"/>
</dbReference>
<dbReference type="HOGENOM" id="CLU_000178_7_1_1"/>
<evidence type="ECO:0000256" key="10">
    <source>
        <dbReference type="RuleBase" id="RU364109"/>
    </source>
</evidence>
<dbReference type="GO" id="GO:0016242">
    <property type="term" value="P:negative regulation of macroautophagy"/>
    <property type="evidence" value="ECO:0007669"/>
    <property type="project" value="TreeGrafter"/>
</dbReference>
<evidence type="ECO:0000259" key="14">
    <source>
        <dbReference type="PROSITE" id="PS51190"/>
    </source>
</evidence>
<dbReference type="PROSITE" id="PS50290">
    <property type="entry name" value="PI3_4_KINASE_3"/>
    <property type="match status" value="1"/>
</dbReference>
<dbReference type="FunFam" id="1.20.120.150:FF:000001">
    <property type="entry name" value="Serine/threonine-protein kinase TOR"/>
    <property type="match status" value="1"/>
</dbReference>
<feature type="region of interest" description="Disordered" evidence="11">
    <location>
        <begin position="441"/>
        <end position="525"/>
    </location>
</feature>
<dbReference type="GO" id="GO:0031931">
    <property type="term" value="C:TORC1 complex"/>
    <property type="evidence" value="ECO:0007669"/>
    <property type="project" value="TreeGrafter"/>
</dbReference>
<dbReference type="PANTHER" id="PTHR11139:SF9">
    <property type="entry name" value="SERINE_THREONINE-PROTEIN KINASE MTOR"/>
    <property type="match status" value="1"/>
</dbReference>
<dbReference type="InterPro" id="IPR026683">
    <property type="entry name" value="TOR_cat"/>
</dbReference>
<evidence type="ECO:0000259" key="13">
    <source>
        <dbReference type="PROSITE" id="PS51189"/>
    </source>
</evidence>
<dbReference type="PROSITE" id="PS00916">
    <property type="entry name" value="PI3_4_KINASE_2"/>
    <property type="match status" value="1"/>
</dbReference>
<dbReference type="InterPro" id="IPR016024">
    <property type="entry name" value="ARM-type_fold"/>
</dbReference>
<dbReference type="Gene3D" id="3.30.1010.10">
    <property type="entry name" value="Phosphatidylinositol 3-kinase Catalytic Subunit, Chain A, domain 4"/>
    <property type="match status" value="1"/>
</dbReference>
<feature type="compositionally biased region" description="Polar residues" evidence="11">
    <location>
        <begin position="508"/>
        <end position="517"/>
    </location>
</feature>
<dbReference type="InterPro" id="IPR000403">
    <property type="entry name" value="PI3/4_kinase_cat_dom"/>
</dbReference>
<sequence length="2994" mass="329173">MASTNVLDTILWNLRNSDQAVREKALQSFEDYVRSSLASGKSDDGESFWDEVINKVLFPLAILSDTPQEKLVGIAAIDKLLRSPSDDPHPTTAPALATSNPSAASTSSTNPSAKRFLYRLLRFVKNLLPDTNLQVMTAAAKTYGTILQTGGPVFAETLIETEVQEAVRYMEEQATPLPNHFATASASAPGTTDGTGGASAPGTTDGTGGYAEWTGAANRARAIANQTSKLLADANASLALANANAGIKAGGLAAPPMLVIPSSAVQQQIMSPVTATSAASPLATKPAATGAGAAPREKEKILAPHARIAGVLILIQIANYNPHMYYQYTKLVLSRILCPLRDGCRFWVVKGTEEDWMTSVDGLEGVADAGSAGTVSAPVNGNMEDVLGARQMTASTGSLGAPATPASTSGGKTNVEARDVVRRLAARLFRVTLRVMASREANLGPGPAGSTEDEQVDDGTMPSTGVTSPVAGSGVGLVRRASRLSASSSSMFAPPRSYSQVGGESGLIQASSTSTTRTHGKGMRTSRSLVEVATAAANDLAAYLRVVMKGDKNMDAKKGKPRGTTSFVSGAPTSGHPLPAGNIHRAFGALLIFRELFESGLASLAGLYARDEDELIGSLVFDGVHHDADSGRLAASSQSRLVRGGIRYSEDGSAVEGSIHPRPAPQAGDHHHHHHHQSGAKPRIKMLELPSEALAQPPPYTATFSAIFHLATRSATPASTGSTLGGGASLLSVGTESIARMLGGPVSPGGWGSAPLSSSAGSDGFAAAFSNATINGPNTGAAGSFGYTGPGWSAPLPPLNKHDQEEQIRREALGLLPVCAAYDTVRFESGGWLTATMYALMGAWGISRREGAEDVSGDLVVPVEKGERSYLVRVIGELAYAMRSSNAMLAYTWAIGIILHGSLESRVPPPDPWKYDNYYSPAAMAARASPPPVATAPAPVHTKQGSKSRIAPNEKPYPSAEAAKSRIRGTGLGGKEGKAIGMPKGCISDEVLFEAMALIAMSTGNALSAMHTAGRPVGPEGYLEGESVAADDPLAYRRVVEKMFRFGINPALCAWLGPIVHTLPQLLGLVQEHLLNEISTILAGHGFRPPGSPYVEANGSKPGSVLLIKAQPSQLLNNPALICLALTTLQTFDWQAKSLTPLIQDGVLAYMDSKDREVRLQASLATCALFMHGPIVNHTSTASVAIIDEVVGRLIRVGLSDPDAEIRRLVLMHLDTRYDRRLAQVEHVRVLSMALNDEEPQVRLQAVRIIGRLAVLNPANVMPSLRMELIKLLTELEYSTEASSMLTTAEVLTELLKRTERLLKPYVPSLLKVCLPKAGVTYPYVSRRMVQCIGLLATISGDDVAPFFEEIMELFLGILQNPTAVLIKKEITLVSLGQVCSNTSNVVDPYLKYPDLFKVLKGFLREEYGERTKRKVLQVMGILGAIDPFTRRKAATVEVQEKTPAAKALQQSVKTVGSQPDVFYQSVVIQALLNILADPSLATNHPDVTDVILAIFRTQGLKCVPFLPQVIPAFSTMCRASHSRHQDLYVQQMSLIVHIIGSHIRNYLDEVFQLTRDLWQNPVLHLPIVELIDSMANAMGAEFKPYLPSVVPQLLTVFNQPEGPQRSLAEIRVFQAMLSFGSAVEEYIHLILPFILGTVERPTASKESRKAAVMTIGDLARRINLSESVSRIAHPLVRTLPTADHQLRNAIMDTICVMLLQLGPDFAVFIPRIQNCLTEHRIAAPRFETLADTLMKGEPLPQGLGADEKWGKGGHADPIASADMIKLTVNQQLLKSSWSVEQIVRPEDWQRWLKQLTLDLMKQSTSHALRACVSLANSHEPLARELFNAAFYSCWVELTDQNKEQLVEAVTIALTTSKSADLRLRLLSLVEFMEHEDKALPINNRTLGDIAASTFAMAKALHFKEHEYLSTPSVTVVEQLIGINASLKQQDAALGLLNNELIGPTVNPVLWYEQLDRWEDASVEYADRISRWPDDQAAIIGRLKCLHALNEWDALGKGVEQRWPSASPELRATLAPFAAASAWVLRQWDRMDQYVAAMTSATTERSFFKAIVSVHNNQFDTAAMYIGKARDALVMELGPIDDYNRVYSTIVRTQLLSELEEVITYKKSGDQPDRQQIIKKTWVKRLHGCQRDVDTWQRILQLRSLVISPSEDATSYIKFANLCRKAKRLNIAESIIQQLLTDQAQKDSPIRASPGVVFAHLKLLWDTGDKDDSLNYLGNVCTSLAREIGLDDPSRVITGNLEEIQEVRRLLSRAFLKQGEWIQELRPEWTTELVEDVMQCYHNATQLDPKWYKAWHTWALCNFEVINHIENNEDQDDEMYSKALLTHILAAIVGFFRSVALGGENPIQDSLRLLTLWFKFGADEEVTAVVAENVNTVSIDTWLEVVPQLIARIQTPSHIIRQQISTLLTQVGRVHPQALIYPLTVASKSNSQMRHMAAEQIMDRLREHSALLVEQALTVSHELIRVAILWHELWHEYLEEASRLYFTEKKPEAMIEHLEILHRRLDQGPETTRESSFVQVHGKDLREAREACHRYLLRHEASDMDKAWDIYYAVFRRIEKQLPLLTTIDLQYVSPKLLQSENLELAVPGTYRSGKPVIRIARFVAKLSVIASKQRPRRLAIIGSDTKEYQFCLKGHEDLRQDERVMQVFSLVNTLLEADRQSFMRKLHIQGFAATPLAPNVGLLTWVQHADTLHVLVSDYRQARKIHLQIEYRLMLQMAPDYVNLTMLQKLEVFKYALDNTTGQDLYHVLWLTSGDSEAWLERRSTYTRTLAVSSMVGHILGLGDRHPANLLLDQITGKVVHIDFGDCFEIAMHREKFPERIPFRLTRMLVSAMEVSGIEGSFKKTSEITMQVLRDNREPLMAVLEAFIYDPLVSWRLTTETETRNVGKSTTAAGAGVDDAGGMDPAVYNRYAGGPRRKQQLNERLALNEDTTATDSRNAKALEVYQRVQKKLYGRDFDPNEELSVEDQVRKLIRQATALENLCQCFPGWCPFW</sequence>
<evidence type="ECO:0000256" key="8">
    <source>
        <dbReference type="ARBA" id="ARBA00047899"/>
    </source>
</evidence>
<dbReference type="InterPro" id="IPR018936">
    <property type="entry name" value="PI3/4_kinase_CS"/>
</dbReference>
<dbReference type="InterPro" id="IPR036738">
    <property type="entry name" value="FRB_sf"/>
</dbReference>
<dbReference type="EC" id="2.7.11.1" evidence="10"/>
<dbReference type="InterPro" id="IPR003152">
    <property type="entry name" value="FATC_dom"/>
</dbReference>
<dbReference type="SMART" id="SM01346">
    <property type="entry name" value="DUF3385"/>
    <property type="match status" value="1"/>
</dbReference>
<dbReference type="InterPro" id="IPR009076">
    <property type="entry name" value="FRB_dom"/>
</dbReference>
<keyword evidence="7 10" id="KW-0067">ATP-binding</keyword>
<keyword evidence="4" id="KW-0677">Repeat</keyword>
<evidence type="ECO:0000256" key="6">
    <source>
        <dbReference type="ARBA" id="ARBA00022777"/>
    </source>
</evidence>
<feature type="compositionally biased region" description="Polar residues" evidence="11">
    <location>
        <begin position="563"/>
        <end position="572"/>
    </location>
</feature>
<feature type="domain" description="FATC" evidence="14">
    <location>
        <begin position="2962"/>
        <end position="2994"/>
    </location>
</feature>
<reference evidence="16" key="2">
    <citation type="submission" date="2015-01" db="EMBL/GenBank/DDBJ databases">
        <title>Evolutionary Origins and Diversification of the Mycorrhizal Mutualists.</title>
        <authorList>
            <consortium name="DOE Joint Genome Institute"/>
            <consortium name="Mycorrhizal Genomics Consortium"/>
            <person name="Kohler A."/>
            <person name="Kuo A."/>
            <person name="Nagy L.G."/>
            <person name="Floudas D."/>
            <person name="Copeland A."/>
            <person name="Barry K.W."/>
            <person name="Cichocki N."/>
            <person name="Veneault-Fourrey C."/>
            <person name="LaButti K."/>
            <person name="Lindquist E.A."/>
            <person name="Lipzen A."/>
            <person name="Lundell T."/>
            <person name="Morin E."/>
            <person name="Murat C."/>
            <person name="Riley R."/>
            <person name="Ohm R."/>
            <person name="Sun H."/>
            <person name="Tunlid A."/>
            <person name="Henrissat B."/>
            <person name="Grigoriev I.V."/>
            <person name="Hibbett D.S."/>
            <person name="Martin F."/>
        </authorList>
    </citation>
    <scope>NUCLEOTIDE SEQUENCE [LARGE SCALE GENOMIC DNA]</scope>
    <source>
        <strain evidence="16">MAFF 305830</strain>
    </source>
</reference>
<dbReference type="GO" id="GO:0038202">
    <property type="term" value="P:TORC1 signaling"/>
    <property type="evidence" value="ECO:0007669"/>
    <property type="project" value="TreeGrafter"/>
</dbReference>
<dbReference type="OrthoDB" id="381190at2759"/>
<dbReference type="FunFam" id="1.10.1070.11:FF:000029">
    <property type="entry name" value="Serine/threonine-protein kinase TOR"/>
    <property type="match status" value="1"/>
</dbReference>
<evidence type="ECO:0000256" key="11">
    <source>
        <dbReference type="SAM" id="MobiDB-lite"/>
    </source>
</evidence>
<feature type="region of interest" description="Disordered" evidence="11">
    <location>
        <begin position="184"/>
        <end position="207"/>
    </location>
</feature>
<evidence type="ECO:0000256" key="7">
    <source>
        <dbReference type="ARBA" id="ARBA00022840"/>
    </source>
</evidence>
<feature type="region of interest" description="Disordered" evidence="11">
    <location>
        <begin position="930"/>
        <end position="963"/>
    </location>
</feature>
<dbReference type="Pfam" id="PF11865">
    <property type="entry name" value="mTOR_dom"/>
    <property type="match status" value="1"/>
</dbReference>
<dbReference type="PROSITE" id="PS00915">
    <property type="entry name" value="PI3_4_KINASE_1"/>
    <property type="match status" value="1"/>
</dbReference>
<dbReference type="Gene3D" id="1.10.1070.11">
    <property type="entry name" value="Phosphatidylinositol 3-/4-kinase, catalytic domain"/>
    <property type="match status" value="1"/>
</dbReference>
<keyword evidence="5 10" id="KW-0547">Nucleotide-binding</keyword>
<dbReference type="InterPro" id="IPR024585">
    <property type="entry name" value="mTOR_dom"/>
</dbReference>
<dbReference type="InterPro" id="IPR003151">
    <property type="entry name" value="PIK-rel_kinase_FAT"/>
</dbReference>
<dbReference type="InterPro" id="IPR057564">
    <property type="entry name" value="HEAT_ATR"/>
</dbReference>
<gene>
    <name evidence="15" type="ORF">M408DRAFT_329868</name>
</gene>
<comment type="similarity">
    <text evidence="1 10">Belongs to the PI3/PI4-kinase family.</text>
</comment>
<dbReference type="SMART" id="SM01345">
    <property type="entry name" value="Rapamycin_bind"/>
    <property type="match status" value="1"/>
</dbReference>
<evidence type="ECO:0000256" key="3">
    <source>
        <dbReference type="ARBA" id="ARBA00022679"/>
    </source>
</evidence>
<proteinExistence type="inferred from homology"/>
<dbReference type="Pfam" id="PF02260">
    <property type="entry name" value="FATC"/>
    <property type="match status" value="1"/>
</dbReference>
<dbReference type="Pfam" id="PF23593">
    <property type="entry name" value="HEAT_ATR"/>
    <property type="match status" value="1"/>
</dbReference>
<feature type="compositionally biased region" description="Basic residues" evidence="11">
    <location>
        <begin position="670"/>
        <end position="681"/>
    </location>
</feature>
<dbReference type="Proteomes" id="UP000054097">
    <property type="component" value="Unassembled WGS sequence"/>
</dbReference>
<evidence type="ECO:0000256" key="2">
    <source>
        <dbReference type="ARBA" id="ARBA00022527"/>
    </source>
</evidence>
<dbReference type="PANTHER" id="PTHR11139">
    <property type="entry name" value="ATAXIA TELANGIECTASIA MUTATED ATM -RELATED"/>
    <property type="match status" value="1"/>
</dbReference>
<dbReference type="PROSITE" id="PS51190">
    <property type="entry name" value="FATC"/>
    <property type="match status" value="1"/>
</dbReference>
<dbReference type="GO" id="GO:0005634">
    <property type="term" value="C:nucleus"/>
    <property type="evidence" value="ECO:0007669"/>
    <property type="project" value="TreeGrafter"/>
</dbReference>
<dbReference type="GO" id="GO:0005737">
    <property type="term" value="C:cytoplasm"/>
    <property type="evidence" value="ECO:0007669"/>
    <property type="project" value="TreeGrafter"/>
</dbReference>
<dbReference type="GO" id="GO:0004674">
    <property type="term" value="F:protein serine/threonine kinase activity"/>
    <property type="evidence" value="ECO:0007669"/>
    <property type="project" value="UniProtKB-KW"/>
</dbReference>
<dbReference type="GO" id="GO:0106310">
    <property type="term" value="F:protein serine kinase activity"/>
    <property type="evidence" value="ECO:0007669"/>
    <property type="project" value="RHEA"/>
</dbReference>
<evidence type="ECO:0000256" key="9">
    <source>
        <dbReference type="ARBA" id="ARBA00048679"/>
    </source>
</evidence>
<evidence type="ECO:0000313" key="16">
    <source>
        <dbReference type="Proteomes" id="UP000054097"/>
    </source>
</evidence>
<dbReference type="CDD" id="cd05169">
    <property type="entry name" value="PIKKc_TOR"/>
    <property type="match status" value="1"/>
</dbReference>
<feature type="compositionally biased region" description="Gly residues" evidence="11">
    <location>
        <begin position="193"/>
        <end position="207"/>
    </location>
</feature>
<dbReference type="Pfam" id="PF00454">
    <property type="entry name" value="PI3_PI4_kinase"/>
    <property type="match status" value="1"/>
</dbReference>
<dbReference type="InterPro" id="IPR014009">
    <property type="entry name" value="PIK_FAT"/>
</dbReference>
<name>A0A0C3B6B2_SERVB</name>
<protein>
    <recommendedName>
        <fullName evidence="10">Serine/threonine-protein kinase TOR</fullName>
        <ecNumber evidence="10">2.7.11.1</ecNumber>
    </recommendedName>
</protein>
<dbReference type="Pfam" id="PF08771">
    <property type="entry name" value="FRB_dom"/>
    <property type="match status" value="1"/>
</dbReference>
<dbReference type="FunFam" id="3.30.1010.10:FF:000006">
    <property type="entry name" value="Serine/threonine-protein kinase TOR"/>
    <property type="match status" value="1"/>
</dbReference>
<feature type="region of interest" description="Disordered" evidence="11">
    <location>
        <begin position="554"/>
        <end position="573"/>
    </location>
</feature>
<dbReference type="GO" id="GO:0044877">
    <property type="term" value="F:protein-containing complex binding"/>
    <property type="evidence" value="ECO:0007669"/>
    <property type="project" value="InterPro"/>
</dbReference>
<dbReference type="SUPFAM" id="SSF56112">
    <property type="entry name" value="Protein kinase-like (PK-like)"/>
    <property type="match status" value="1"/>
</dbReference>
<dbReference type="GO" id="GO:0031932">
    <property type="term" value="C:TORC2 complex"/>
    <property type="evidence" value="ECO:0007669"/>
    <property type="project" value="TreeGrafter"/>
</dbReference>
<evidence type="ECO:0000256" key="1">
    <source>
        <dbReference type="ARBA" id="ARBA00011031"/>
    </source>
</evidence>
<feature type="region of interest" description="Disordered" evidence="11">
    <location>
        <begin position="83"/>
        <end position="110"/>
    </location>
</feature>